<evidence type="ECO:0000256" key="2">
    <source>
        <dbReference type="SAM" id="Phobius"/>
    </source>
</evidence>
<keyword evidence="2" id="KW-0472">Membrane</keyword>
<feature type="transmembrane region" description="Helical" evidence="2">
    <location>
        <begin position="7"/>
        <end position="27"/>
    </location>
</feature>
<feature type="compositionally biased region" description="Low complexity" evidence="1">
    <location>
        <begin position="34"/>
        <end position="51"/>
    </location>
</feature>
<evidence type="ECO:0000256" key="1">
    <source>
        <dbReference type="SAM" id="MobiDB-lite"/>
    </source>
</evidence>
<organism evidence="3 4">
    <name type="scientific">Candidatus Magasanikbacteria bacterium CG10_big_fil_rev_8_21_14_0_10_47_10</name>
    <dbReference type="NCBI Taxonomy" id="1974652"/>
    <lineage>
        <taxon>Bacteria</taxon>
        <taxon>Candidatus Magasanikiibacteriota</taxon>
    </lineage>
</organism>
<evidence type="ECO:0000313" key="4">
    <source>
        <dbReference type="Proteomes" id="UP000230154"/>
    </source>
</evidence>
<proteinExistence type="predicted"/>
<comment type="caution">
    <text evidence="3">The sequence shown here is derived from an EMBL/GenBank/DDBJ whole genome shotgun (WGS) entry which is preliminary data.</text>
</comment>
<accession>A0A2H0TQN3</accession>
<keyword evidence="2" id="KW-1133">Transmembrane helix</keyword>
<dbReference type="InterPro" id="IPR011042">
    <property type="entry name" value="6-blade_b-propeller_TolB-like"/>
</dbReference>
<feature type="region of interest" description="Disordered" evidence="1">
    <location>
        <begin position="34"/>
        <end position="80"/>
    </location>
</feature>
<keyword evidence="2" id="KW-0812">Transmembrane</keyword>
<dbReference type="Proteomes" id="UP000230154">
    <property type="component" value="Unassembled WGS sequence"/>
</dbReference>
<sequence length="410" mass="44605">MDIKRISLISAFILVSAGIGFLLYIVFFKGPATQTPPTQQPTTQGPTDFPQAGIGGERPTTQPGGGLPVSGETPGVSGITQQPTAPPVIAPPIRQLVSDTIAGANVRPGAVSFYNNIDGQFYTVDAAGQTRQLSDEVFFNVQNINWSPANNEAILEYPDGSNILYNFDSKTQVTLPRHWEEFSFSSQGDRIAAKSIGVSPDNRWLVSTDPDGKNVKLIEPLGENADKVTIDWSPNEQIVGFSRTGAALGAEREEILFVGQNGENFRSMTVEGRGFESEWSTTGNKLLYSVHSARSDFKPELWIVNSTPATIGQNRESLRINTWAHKCTFADDRFVYCGVPEALQTGAGFAPGLANVTNDKIFRIDTQTGAQTEINTSGEQHTIQSMFVDQTTGNLFFTDMNQPGLFQVNI</sequence>
<dbReference type="AlphaFoldDB" id="A0A2H0TQN3"/>
<dbReference type="EMBL" id="PFCB01000021">
    <property type="protein sequence ID" value="PIR74452.1"/>
    <property type="molecule type" value="Genomic_DNA"/>
</dbReference>
<dbReference type="Gene3D" id="2.120.10.30">
    <property type="entry name" value="TolB, C-terminal domain"/>
    <property type="match status" value="1"/>
</dbReference>
<dbReference type="SUPFAM" id="SSF82171">
    <property type="entry name" value="DPP6 N-terminal domain-like"/>
    <property type="match status" value="1"/>
</dbReference>
<reference evidence="4" key="1">
    <citation type="submission" date="2017-09" db="EMBL/GenBank/DDBJ databases">
        <title>Depth-based differentiation of microbial function through sediment-hosted aquifers and enrichment of novel symbionts in the deep terrestrial subsurface.</title>
        <authorList>
            <person name="Probst A.J."/>
            <person name="Ladd B."/>
            <person name="Jarett J.K."/>
            <person name="Geller-Mcgrath D.E."/>
            <person name="Sieber C.M.K."/>
            <person name="Emerson J.B."/>
            <person name="Anantharaman K."/>
            <person name="Thomas B.C."/>
            <person name="Malmstrom R."/>
            <person name="Stieglmeier M."/>
            <person name="Klingl A."/>
            <person name="Woyke T."/>
            <person name="Ryan C.M."/>
            <person name="Banfield J.F."/>
        </authorList>
    </citation>
    <scope>NUCLEOTIDE SEQUENCE [LARGE SCALE GENOMIC DNA]</scope>
</reference>
<protein>
    <recommendedName>
        <fullName evidence="5">Dipeptidylpeptidase IV N-terminal domain-containing protein</fullName>
    </recommendedName>
</protein>
<evidence type="ECO:0000313" key="3">
    <source>
        <dbReference type="EMBL" id="PIR74452.1"/>
    </source>
</evidence>
<evidence type="ECO:0008006" key="5">
    <source>
        <dbReference type="Google" id="ProtNLM"/>
    </source>
</evidence>
<name>A0A2H0TQN3_9BACT</name>
<gene>
    <name evidence="3" type="ORF">COU35_02625</name>
</gene>